<evidence type="ECO:0000313" key="12">
    <source>
        <dbReference type="Proteomes" id="UP000510821"/>
    </source>
</evidence>
<dbReference type="Gene3D" id="3.40.50.300">
    <property type="entry name" value="P-loop containing nucleotide triphosphate hydrolases"/>
    <property type="match status" value="1"/>
</dbReference>
<evidence type="ECO:0000256" key="3">
    <source>
        <dbReference type="ARBA" id="ARBA00022448"/>
    </source>
</evidence>
<evidence type="ECO:0000256" key="1">
    <source>
        <dbReference type="ARBA" id="ARBA00004202"/>
    </source>
</evidence>
<dbReference type="Pfam" id="PF00005">
    <property type="entry name" value="ABC_tran"/>
    <property type="match status" value="1"/>
</dbReference>
<evidence type="ECO:0000259" key="10">
    <source>
        <dbReference type="PROSITE" id="PS50893"/>
    </source>
</evidence>
<dbReference type="GO" id="GO:0043190">
    <property type="term" value="C:ATP-binding cassette (ABC) transporter complex"/>
    <property type="evidence" value="ECO:0007669"/>
    <property type="project" value="TreeGrafter"/>
</dbReference>
<keyword evidence="7" id="KW-1278">Translocase</keyword>
<gene>
    <name evidence="11" type="ORF">Sv326_0955</name>
</gene>
<keyword evidence="8" id="KW-0472">Membrane</keyword>
<dbReference type="GO" id="GO:0042626">
    <property type="term" value="F:ATPase-coupled transmembrane transporter activity"/>
    <property type="evidence" value="ECO:0007669"/>
    <property type="project" value="TreeGrafter"/>
</dbReference>
<dbReference type="GO" id="GO:0016887">
    <property type="term" value="F:ATP hydrolysis activity"/>
    <property type="evidence" value="ECO:0007669"/>
    <property type="project" value="InterPro"/>
</dbReference>
<dbReference type="EMBL" id="CP058998">
    <property type="protein sequence ID" value="QLJ53130.1"/>
    <property type="molecule type" value="Genomic_DNA"/>
</dbReference>
<protein>
    <submittedName>
        <fullName evidence="11">Glutamate transport ATP-binding protein</fullName>
    </submittedName>
</protein>
<comment type="subcellular location">
    <subcellularLocation>
        <location evidence="1">Cell membrane</location>
        <topology evidence="1">Peripheral membrane protein</topology>
    </subcellularLocation>
</comment>
<keyword evidence="5" id="KW-0547">Nucleotide-binding</keyword>
<dbReference type="InterPro" id="IPR027417">
    <property type="entry name" value="P-loop_NTPase"/>
</dbReference>
<dbReference type="GO" id="GO:0005524">
    <property type="term" value="F:ATP binding"/>
    <property type="evidence" value="ECO:0007669"/>
    <property type="project" value="UniProtKB-KW"/>
</dbReference>
<keyword evidence="6 11" id="KW-0067">ATP-binding</keyword>
<dbReference type="PANTHER" id="PTHR43553">
    <property type="entry name" value="HEAVY METAL TRANSPORTER"/>
    <property type="match status" value="1"/>
</dbReference>
<evidence type="ECO:0000256" key="5">
    <source>
        <dbReference type="ARBA" id="ARBA00022741"/>
    </source>
</evidence>
<evidence type="ECO:0000256" key="2">
    <source>
        <dbReference type="ARBA" id="ARBA00005417"/>
    </source>
</evidence>
<dbReference type="PANTHER" id="PTHR43553:SF24">
    <property type="entry name" value="ENERGY-COUPLING FACTOR TRANSPORTER ATP-BINDING PROTEIN ECFA1"/>
    <property type="match status" value="1"/>
</dbReference>
<keyword evidence="3" id="KW-0813">Transport</keyword>
<accession>A0A7D5XK12</accession>
<evidence type="ECO:0000256" key="4">
    <source>
        <dbReference type="ARBA" id="ARBA00022475"/>
    </source>
</evidence>
<dbReference type="SUPFAM" id="SSF52540">
    <property type="entry name" value="P-loop containing nucleoside triphosphate hydrolases"/>
    <property type="match status" value="1"/>
</dbReference>
<proteinExistence type="inferred from homology"/>
<dbReference type="InterPro" id="IPR050095">
    <property type="entry name" value="ECF_ABC_transporter_ATP-bd"/>
</dbReference>
<dbReference type="InterPro" id="IPR015856">
    <property type="entry name" value="ABC_transpr_CbiO/EcfA_su"/>
</dbReference>
<reference evidence="12" key="1">
    <citation type="submission" date="2020-07" db="EMBL/GenBank/DDBJ databases">
        <title>Metabolic diversity and evolutionary history of the archaeal phylum ###Micrarchaeota### uncovered from a freshwater lake metagenome.</title>
        <authorList>
            <person name="Kadnikov V.V."/>
            <person name="Savvichev A.S."/>
            <person name="Mardanov A.V."/>
            <person name="Beletsky A.V."/>
            <person name="Chupakov A.V."/>
            <person name="Kokryatskaya N.M."/>
            <person name="Pimenov N.V."/>
            <person name="Ravin N.V."/>
        </authorList>
    </citation>
    <scope>NUCLEOTIDE SEQUENCE [LARGE SCALE GENOMIC DNA]</scope>
</reference>
<dbReference type="AlphaFoldDB" id="A0A7D5XK12"/>
<comment type="function">
    <text evidence="9">Probably part of an ABC transporter complex. Responsible for energy coupling to the transport system.</text>
</comment>
<comment type="similarity">
    <text evidence="2">Belongs to the ABC transporter superfamily.</text>
</comment>
<dbReference type="Proteomes" id="UP000510821">
    <property type="component" value="Chromosome"/>
</dbReference>
<evidence type="ECO:0000256" key="7">
    <source>
        <dbReference type="ARBA" id="ARBA00022967"/>
    </source>
</evidence>
<feature type="domain" description="ABC transporter" evidence="10">
    <location>
        <begin position="5"/>
        <end position="242"/>
    </location>
</feature>
<name>A0A7D5XK12_FERL1</name>
<dbReference type="CDD" id="cd03225">
    <property type="entry name" value="ABC_cobalt_CbiO_domain1"/>
    <property type="match status" value="1"/>
</dbReference>
<sequence length="255" mass="28125">MVEQIGIRDLSFSYRKKAVLSKVNLSISKGEFVGVIGPVGSGKSTLLLTMNGVIPSLVSGNFEGKIVVCGMDTRKYKVSELSRSVGIVLQDPNSQIFSLKVRDEVAFALENRKLPRGEIESRVEKYLRMFDLLSKRDEDPHNLSEGQKQKLAIASTLAMEPELILLDEPSSSLDFGAATELYGILKNLNKIGRTIVVVEHDTEMLLDNADRVLVLNDGRILLDGPTESVLSNPKIEKCGLKIPCTLKRASRRVRG</sequence>
<keyword evidence="4" id="KW-1003">Cell membrane</keyword>
<evidence type="ECO:0000313" key="11">
    <source>
        <dbReference type="EMBL" id="QLJ53130.1"/>
    </source>
</evidence>
<dbReference type="InterPro" id="IPR003593">
    <property type="entry name" value="AAA+_ATPase"/>
</dbReference>
<organism evidence="11 12">
    <name type="scientific">Fermentimicrarchaeum limneticum</name>
    <dbReference type="NCBI Taxonomy" id="2795018"/>
    <lineage>
        <taxon>Archaea</taxon>
        <taxon>Candidatus Micrarchaeota</taxon>
        <taxon>Candidatus Fermentimicrarchaeales</taxon>
        <taxon>Candidatus Fermentimicrarchaeaceae</taxon>
        <taxon>Candidatus Fermentimicrarchaeum</taxon>
    </lineage>
</organism>
<dbReference type="PROSITE" id="PS50893">
    <property type="entry name" value="ABC_TRANSPORTER_2"/>
    <property type="match status" value="1"/>
</dbReference>
<evidence type="ECO:0000256" key="6">
    <source>
        <dbReference type="ARBA" id="ARBA00022840"/>
    </source>
</evidence>
<evidence type="ECO:0000256" key="9">
    <source>
        <dbReference type="ARBA" id="ARBA00025157"/>
    </source>
</evidence>
<evidence type="ECO:0000256" key="8">
    <source>
        <dbReference type="ARBA" id="ARBA00023136"/>
    </source>
</evidence>
<dbReference type="SMART" id="SM00382">
    <property type="entry name" value="AAA"/>
    <property type="match status" value="1"/>
</dbReference>
<dbReference type="InterPro" id="IPR003439">
    <property type="entry name" value="ABC_transporter-like_ATP-bd"/>
</dbReference>
<dbReference type="FunFam" id="3.40.50.300:FF:000224">
    <property type="entry name" value="Energy-coupling factor transporter ATP-binding protein EcfA"/>
    <property type="match status" value="1"/>
</dbReference>
<dbReference type="KEGG" id="flt:Sv326_0955"/>